<evidence type="ECO:0000256" key="2">
    <source>
        <dbReference type="ARBA" id="ARBA00022679"/>
    </source>
</evidence>
<dbReference type="AlphaFoldDB" id="X1K3D4"/>
<dbReference type="GO" id="GO:0005886">
    <property type="term" value="C:plasma membrane"/>
    <property type="evidence" value="ECO:0007669"/>
    <property type="project" value="InterPro"/>
</dbReference>
<evidence type="ECO:0000256" key="3">
    <source>
        <dbReference type="ARBA" id="ARBA00022692"/>
    </source>
</evidence>
<keyword evidence="5 6" id="KW-0472">Membrane</keyword>
<dbReference type="Pfam" id="PF01790">
    <property type="entry name" value="LGT"/>
    <property type="match status" value="1"/>
</dbReference>
<evidence type="ECO:0000256" key="5">
    <source>
        <dbReference type="ARBA" id="ARBA00023136"/>
    </source>
</evidence>
<keyword evidence="1" id="KW-1003">Cell membrane</keyword>
<organism evidence="7">
    <name type="scientific">marine sediment metagenome</name>
    <dbReference type="NCBI Taxonomy" id="412755"/>
    <lineage>
        <taxon>unclassified sequences</taxon>
        <taxon>metagenomes</taxon>
        <taxon>ecological metagenomes</taxon>
    </lineage>
</organism>
<dbReference type="EMBL" id="BARV01000708">
    <property type="protein sequence ID" value="GAI01502.1"/>
    <property type="molecule type" value="Genomic_DNA"/>
</dbReference>
<keyword evidence="3 6" id="KW-0812">Transmembrane</keyword>
<dbReference type="GO" id="GO:0042158">
    <property type="term" value="P:lipoprotein biosynthetic process"/>
    <property type="evidence" value="ECO:0007669"/>
    <property type="project" value="InterPro"/>
</dbReference>
<dbReference type="PANTHER" id="PTHR30589:SF0">
    <property type="entry name" value="PHOSPHATIDYLGLYCEROL--PROLIPOPROTEIN DIACYLGLYCERYL TRANSFERASE"/>
    <property type="match status" value="1"/>
</dbReference>
<reference evidence="7" key="1">
    <citation type="journal article" date="2014" name="Front. Microbiol.">
        <title>High frequency of phylogenetically diverse reductive dehalogenase-homologous genes in deep subseafloor sedimentary metagenomes.</title>
        <authorList>
            <person name="Kawai M."/>
            <person name="Futagami T."/>
            <person name="Toyoda A."/>
            <person name="Takaki Y."/>
            <person name="Nishi S."/>
            <person name="Hori S."/>
            <person name="Arai W."/>
            <person name="Tsubouchi T."/>
            <person name="Morono Y."/>
            <person name="Uchiyama I."/>
            <person name="Ito T."/>
            <person name="Fujiyama A."/>
            <person name="Inagaki F."/>
            <person name="Takami H."/>
        </authorList>
    </citation>
    <scope>NUCLEOTIDE SEQUENCE</scope>
    <source>
        <strain evidence="7">Expedition CK06-06</strain>
    </source>
</reference>
<feature type="transmembrane region" description="Helical" evidence="6">
    <location>
        <begin position="200"/>
        <end position="220"/>
    </location>
</feature>
<gene>
    <name evidence="7" type="ORF">S06H3_02425</name>
</gene>
<dbReference type="PANTHER" id="PTHR30589">
    <property type="entry name" value="PROLIPOPROTEIN DIACYLGLYCERYL TRANSFERASE"/>
    <property type="match status" value="1"/>
</dbReference>
<evidence type="ECO:0000313" key="7">
    <source>
        <dbReference type="EMBL" id="GAI01502.1"/>
    </source>
</evidence>
<evidence type="ECO:0000256" key="4">
    <source>
        <dbReference type="ARBA" id="ARBA00022989"/>
    </source>
</evidence>
<dbReference type="NCBIfam" id="TIGR00544">
    <property type="entry name" value="lgt"/>
    <property type="match status" value="1"/>
</dbReference>
<proteinExistence type="inferred from homology"/>
<keyword evidence="2" id="KW-0808">Transferase</keyword>
<feature type="transmembrane region" description="Helical" evidence="6">
    <location>
        <begin position="43"/>
        <end position="67"/>
    </location>
</feature>
<evidence type="ECO:0000256" key="1">
    <source>
        <dbReference type="ARBA" id="ARBA00022475"/>
    </source>
</evidence>
<feature type="transmembrane region" description="Helical" evidence="6">
    <location>
        <begin position="87"/>
        <end position="105"/>
    </location>
</feature>
<accession>X1K3D4</accession>
<feature type="transmembrane region" description="Helical" evidence="6">
    <location>
        <begin position="226"/>
        <end position="245"/>
    </location>
</feature>
<evidence type="ECO:0008006" key="8">
    <source>
        <dbReference type="Google" id="ProtNLM"/>
    </source>
</evidence>
<dbReference type="InterPro" id="IPR001640">
    <property type="entry name" value="Lgt"/>
</dbReference>
<feature type="transmembrane region" description="Helical" evidence="6">
    <location>
        <begin position="117"/>
        <end position="143"/>
    </location>
</feature>
<comment type="caution">
    <text evidence="7">The sequence shown here is derived from an EMBL/GenBank/DDBJ whole genome shotgun (WGS) entry which is preliminary data.</text>
</comment>
<keyword evidence="4 6" id="KW-1133">Transmembrane helix</keyword>
<feature type="transmembrane region" description="Helical" evidence="6">
    <location>
        <begin position="12"/>
        <end position="31"/>
    </location>
</feature>
<dbReference type="GO" id="GO:0008961">
    <property type="term" value="F:phosphatidylglycerol-prolipoprotein diacylglyceryl transferase activity"/>
    <property type="evidence" value="ECO:0007669"/>
    <property type="project" value="InterPro"/>
</dbReference>
<name>X1K3D4_9ZZZZ</name>
<protein>
    <recommendedName>
        <fullName evidence="8">Prolipoprotein diacylglyceryl transferase</fullName>
    </recommendedName>
</protein>
<feature type="transmembrane region" description="Helical" evidence="6">
    <location>
        <begin position="171"/>
        <end position="188"/>
    </location>
</feature>
<dbReference type="HAMAP" id="MF_01147">
    <property type="entry name" value="Lgt"/>
    <property type="match status" value="1"/>
</dbReference>
<evidence type="ECO:0000256" key="6">
    <source>
        <dbReference type="SAM" id="Phobius"/>
    </source>
</evidence>
<sequence length="252" mass="28137">MRPVLIQIGDIAIPSYGIMLVVSFLFAIIFVKRAAKKADISPIIIENLAFYLMLGVIIGGRILYVMFHWAQYENDILGIIRIWEGGMMFFGGFIGGFLAGMIYLNKQKISVLEVADIVAPAIALGVFFTRIGCFLNGCCFGIPSTLPWAIKFPAYCVAGASPVGDQTLHPTQIYTSLFGLALFFFLNNKLNKKHGRGEIFSFYLMFHGAFRFGVDFIRYSENNANFWINQIIALALIIVGAIIYIRSSQKKN</sequence>